<sequence length="737" mass="81303">MRERRDLARGIPAAPAGCDGLAVRRGGEPWLGTHTAQLVRYTHALDMETAQATRTLLLRIADGTTQIVESRFVSAAHPSVFVIRWHVTACDWSGPLDIADGTDGDVRNAIVERQRAFDGRHIVDVMHAIQPDGVLLTSARLSGAQVSIAIGSRVDVQCASDEIAPRVEWKEGAACFTRRTVHLRAGETVCIDKIVSVHTSRDALAPDPADAALASLRRAGSADSLYDAHLRAWQPTWDGVRADGDDEPLVRQLNLRAFHVLQTVSAHSALEDAGIPARGWQEGYHGHVFWDDLFVLPVVTRDEPDHARGPLLYRYRRLDVARSAARAAGLEGAMYPWRSAATGDEETPRLQFNPLDGHWMRDHTRLEQHVGSSIAWNIWRYWGASADDGFFRDRGAEMIIEIARFWASAATFDERIGRYAIDCVIGPDEYHDLSPQTNRPGLRNNAYTNVMAMWTLRCAHKALASLVERDRAALARKIALRDDEPDRWLDVARNLAVPFVDDGVIEQFEGFARLRRAADPKGLADDGARVDWSLERAGDTVNAWQVSKQPDVVMLFYLLGETKLRELLAQAGYAFDATAARRTLDYYLARMTHESSLSQVVCAGALARGQPERSWAYFSNALTTDVTPLEGSAHEGLHLGALAGTLDVVVRHYGGVDFEDGVLQFDPAWPRALPRTRLSLMFRHQQLQLEGSAQAVALRAARDNTQGVAVAARGRRFVLEPGAVLTIRAGSGAVAIT</sequence>
<dbReference type="InterPro" id="IPR017045">
    <property type="entry name" value="Malt_Pase/Glycosyl_Hdrlase"/>
</dbReference>
<evidence type="ECO:0000256" key="2">
    <source>
        <dbReference type="ARBA" id="ARBA00022676"/>
    </source>
</evidence>
<name>A0A1H6WCG8_9BURK</name>
<feature type="domain" description="Glycoside hydrolase family 65 C-terminal" evidence="7">
    <location>
        <begin position="658"/>
        <end position="719"/>
    </location>
</feature>
<dbReference type="InterPro" id="IPR005195">
    <property type="entry name" value="Glyco_hydro_65_M"/>
</dbReference>
<evidence type="ECO:0000256" key="4">
    <source>
        <dbReference type="PIRSR" id="PIRSR036289-50"/>
    </source>
</evidence>
<dbReference type="EMBL" id="FNYE01000007">
    <property type="protein sequence ID" value="SEJ14658.1"/>
    <property type="molecule type" value="Genomic_DNA"/>
</dbReference>
<protein>
    <submittedName>
        <fullName evidence="9">Trehalose and maltose hydrolase (Possible phosphorylase)</fullName>
    </submittedName>
</protein>
<evidence type="ECO:0000256" key="5">
    <source>
        <dbReference type="PIRSR" id="PIRSR036289-51"/>
    </source>
</evidence>
<dbReference type="InterPro" id="IPR005194">
    <property type="entry name" value="Glyco_hydro_65_C"/>
</dbReference>
<comment type="similarity">
    <text evidence="1">Belongs to the glycosyl hydrolase 65 family.</text>
</comment>
<dbReference type="Gene3D" id="2.70.98.40">
    <property type="entry name" value="Glycoside hydrolase, family 65, N-terminal domain"/>
    <property type="match status" value="1"/>
</dbReference>
<dbReference type="Gene3D" id="2.60.420.10">
    <property type="entry name" value="Maltose phosphorylase, domain 3"/>
    <property type="match status" value="1"/>
</dbReference>
<gene>
    <name evidence="9" type="ORF">SAMN05192539_100759</name>
</gene>
<proteinExistence type="inferred from homology"/>
<evidence type="ECO:0000256" key="1">
    <source>
        <dbReference type="ARBA" id="ARBA00006768"/>
    </source>
</evidence>
<dbReference type="AlphaFoldDB" id="A0A1H6WCG8"/>
<dbReference type="GO" id="GO:0030246">
    <property type="term" value="F:carbohydrate binding"/>
    <property type="evidence" value="ECO:0007669"/>
    <property type="project" value="InterPro"/>
</dbReference>
<dbReference type="PANTHER" id="PTHR11051:SF8">
    <property type="entry name" value="PROTEIN-GLUCOSYLGALACTOSYLHYDROXYLYSINE GLUCOSIDASE"/>
    <property type="match status" value="1"/>
</dbReference>
<feature type="binding site" evidence="5">
    <location>
        <begin position="290"/>
        <end position="291"/>
    </location>
    <ligand>
        <name>substrate</name>
    </ligand>
</feature>
<dbReference type="InterPro" id="IPR037018">
    <property type="entry name" value="GH65_N"/>
</dbReference>
<feature type="domain" description="Glycoside hydrolase family 65 central catalytic" evidence="6">
    <location>
        <begin position="256"/>
        <end position="646"/>
    </location>
</feature>
<dbReference type="Pfam" id="PF03636">
    <property type="entry name" value="Glyco_hydro_65N"/>
    <property type="match status" value="1"/>
</dbReference>
<dbReference type="GO" id="GO:0005975">
    <property type="term" value="P:carbohydrate metabolic process"/>
    <property type="evidence" value="ECO:0007669"/>
    <property type="project" value="InterPro"/>
</dbReference>
<dbReference type="Pfam" id="PF03632">
    <property type="entry name" value="Glyco_hydro_65m"/>
    <property type="match status" value="1"/>
</dbReference>
<keyword evidence="9" id="KW-0378">Hydrolase</keyword>
<dbReference type="SUPFAM" id="SSF74650">
    <property type="entry name" value="Galactose mutarotase-like"/>
    <property type="match status" value="1"/>
</dbReference>
<dbReference type="InterPro" id="IPR005196">
    <property type="entry name" value="Glyco_hydro_65_N"/>
</dbReference>
<keyword evidence="3" id="KW-0808">Transferase</keyword>
<evidence type="ECO:0000256" key="3">
    <source>
        <dbReference type="ARBA" id="ARBA00022679"/>
    </source>
</evidence>
<feature type="domain" description="Glycoside hydrolase family 65 N-terminal" evidence="8">
    <location>
        <begin position="20"/>
        <end position="201"/>
    </location>
</feature>
<organism evidence="9 10">
    <name type="scientific">Paraburkholderia diazotrophica</name>
    <dbReference type="NCBI Taxonomy" id="667676"/>
    <lineage>
        <taxon>Bacteria</taxon>
        <taxon>Pseudomonadati</taxon>
        <taxon>Pseudomonadota</taxon>
        <taxon>Betaproteobacteria</taxon>
        <taxon>Burkholderiales</taxon>
        <taxon>Burkholderiaceae</taxon>
        <taxon>Paraburkholderia</taxon>
    </lineage>
</organism>
<dbReference type="Proteomes" id="UP000198866">
    <property type="component" value="Unassembled WGS sequence"/>
</dbReference>
<evidence type="ECO:0000259" key="6">
    <source>
        <dbReference type="Pfam" id="PF03632"/>
    </source>
</evidence>
<keyword evidence="2" id="KW-0328">Glycosyltransferase</keyword>
<dbReference type="PANTHER" id="PTHR11051">
    <property type="entry name" value="GLYCOSYL HYDROLASE-RELATED"/>
    <property type="match status" value="1"/>
</dbReference>
<dbReference type="InterPro" id="IPR008928">
    <property type="entry name" value="6-hairpin_glycosidase_sf"/>
</dbReference>
<evidence type="ECO:0000259" key="8">
    <source>
        <dbReference type="Pfam" id="PF03636"/>
    </source>
</evidence>
<accession>A0A1H6WCG8</accession>
<dbReference type="InterPro" id="IPR012341">
    <property type="entry name" value="6hp_glycosidase-like_sf"/>
</dbReference>
<dbReference type="InterPro" id="IPR011013">
    <property type="entry name" value="Gal_mutarotase_sf_dom"/>
</dbReference>
<reference evidence="10" key="1">
    <citation type="submission" date="2016-10" db="EMBL/GenBank/DDBJ databases">
        <authorList>
            <person name="Varghese N."/>
            <person name="Submissions S."/>
        </authorList>
    </citation>
    <scope>NUCLEOTIDE SEQUENCE [LARGE SCALE GENOMIC DNA]</scope>
    <source>
        <strain evidence="10">LMG 26031</strain>
    </source>
</reference>
<dbReference type="GO" id="GO:0004553">
    <property type="term" value="F:hydrolase activity, hydrolyzing O-glycosyl compounds"/>
    <property type="evidence" value="ECO:0007669"/>
    <property type="project" value="TreeGrafter"/>
</dbReference>
<dbReference type="Pfam" id="PF03633">
    <property type="entry name" value="Glyco_hydro_65C"/>
    <property type="match status" value="1"/>
</dbReference>
<dbReference type="PIRSF" id="PIRSF036289">
    <property type="entry name" value="Glycosyl_hydrolase_malt_phosph"/>
    <property type="match status" value="1"/>
</dbReference>
<feature type="active site" description="Proton donor" evidence="4">
    <location>
        <position position="429"/>
    </location>
</feature>
<dbReference type="GO" id="GO:0016757">
    <property type="term" value="F:glycosyltransferase activity"/>
    <property type="evidence" value="ECO:0007669"/>
    <property type="project" value="UniProtKB-KW"/>
</dbReference>
<evidence type="ECO:0000313" key="9">
    <source>
        <dbReference type="EMBL" id="SEJ14658.1"/>
    </source>
</evidence>
<dbReference type="STRING" id="667676.SAMN05192539_100759"/>
<dbReference type="Gene3D" id="1.50.10.10">
    <property type="match status" value="1"/>
</dbReference>
<feature type="binding site" evidence="5">
    <location>
        <begin position="548"/>
        <end position="549"/>
    </location>
    <ligand>
        <name>substrate</name>
    </ligand>
</feature>
<evidence type="ECO:0000259" key="7">
    <source>
        <dbReference type="Pfam" id="PF03633"/>
    </source>
</evidence>
<evidence type="ECO:0000313" key="10">
    <source>
        <dbReference type="Proteomes" id="UP000198866"/>
    </source>
</evidence>
<keyword evidence="10" id="KW-1185">Reference proteome</keyword>
<dbReference type="SUPFAM" id="SSF48208">
    <property type="entry name" value="Six-hairpin glycosidases"/>
    <property type="match status" value="1"/>
</dbReference>